<keyword evidence="1" id="KW-1133">Transmembrane helix</keyword>
<keyword evidence="1" id="KW-0812">Transmembrane</keyword>
<organism evidence="3 4">
    <name type="scientific">Actinomadura miaoliensis</name>
    <dbReference type="NCBI Taxonomy" id="430685"/>
    <lineage>
        <taxon>Bacteria</taxon>
        <taxon>Bacillati</taxon>
        <taxon>Actinomycetota</taxon>
        <taxon>Actinomycetes</taxon>
        <taxon>Streptosporangiales</taxon>
        <taxon>Thermomonosporaceae</taxon>
        <taxon>Actinomadura</taxon>
    </lineage>
</organism>
<accession>A0ABP7W0Q9</accession>
<name>A0ABP7W0Q9_9ACTN</name>
<comment type="caution">
    <text evidence="3">The sequence shown here is derived from an EMBL/GenBank/DDBJ whole genome shotgun (WGS) entry which is preliminary data.</text>
</comment>
<feature type="transmembrane region" description="Helical" evidence="1">
    <location>
        <begin position="47"/>
        <end position="67"/>
    </location>
</feature>
<reference evidence="4" key="1">
    <citation type="journal article" date="2019" name="Int. J. Syst. Evol. Microbiol.">
        <title>The Global Catalogue of Microorganisms (GCM) 10K type strain sequencing project: providing services to taxonomists for standard genome sequencing and annotation.</title>
        <authorList>
            <consortium name="The Broad Institute Genomics Platform"/>
            <consortium name="The Broad Institute Genome Sequencing Center for Infectious Disease"/>
            <person name="Wu L."/>
            <person name="Ma J."/>
        </authorList>
    </citation>
    <scope>NUCLEOTIDE SEQUENCE [LARGE SCALE GENOMIC DNA]</scope>
    <source>
        <strain evidence="4">JCM 16702</strain>
    </source>
</reference>
<protein>
    <recommendedName>
        <fullName evidence="2">DUF6286 domain-containing protein</fullName>
    </recommendedName>
</protein>
<keyword evidence="4" id="KW-1185">Reference proteome</keyword>
<dbReference type="Proteomes" id="UP001500683">
    <property type="component" value="Unassembled WGS sequence"/>
</dbReference>
<gene>
    <name evidence="3" type="ORF">GCM10022214_39840</name>
</gene>
<dbReference type="Pfam" id="PF19803">
    <property type="entry name" value="DUF6286"/>
    <property type="match status" value="1"/>
</dbReference>
<keyword evidence="1" id="KW-0472">Membrane</keyword>
<feature type="domain" description="DUF6286" evidence="2">
    <location>
        <begin position="57"/>
        <end position="161"/>
    </location>
</feature>
<proteinExistence type="predicted"/>
<dbReference type="RefSeq" id="WP_344949338.1">
    <property type="nucleotide sequence ID" value="NZ_BAAAZG010000025.1"/>
</dbReference>
<dbReference type="InterPro" id="IPR046253">
    <property type="entry name" value="DUF6286"/>
</dbReference>
<evidence type="ECO:0000313" key="3">
    <source>
        <dbReference type="EMBL" id="GAA4077978.1"/>
    </source>
</evidence>
<evidence type="ECO:0000259" key="2">
    <source>
        <dbReference type="Pfam" id="PF19803"/>
    </source>
</evidence>
<evidence type="ECO:0000313" key="4">
    <source>
        <dbReference type="Proteomes" id="UP001500683"/>
    </source>
</evidence>
<sequence>MAAVLLGAAAVLTFIEVVAALLDRQANVLPVGWLARLGRDTRFDDPLAVTAAVILCVLGVTAIVPAVKPGRPRVIALDSPDRQTVIGITRTALRRQLTAAATGIDGVARARIRVGRRRIRVRATSPLRDPSGLAAQMTDAVTARLQELAPLRPLRVRATVRRRED</sequence>
<dbReference type="EMBL" id="BAAAZG010000025">
    <property type="protein sequence ID" value="GAA4077978.1"/>
    <property type="molecule type" value="Genomic_DNA"/>
</dbReference>
<evidence type="ECO:0000256" key="1">
    <source>
        <dbReference type="SAM" id="Phobius"/>
    </source>
</evidence>